<dbReference type="InterPro" id="IPR027417">
    <property type="entry name" value="P-loop_NTPase"/>
</dbReference>
<gene>
    <name evidence="2" type="ORF">SK128_009002</name>
</gene>
<dbReference type="AlphaFoldDB" id="A0AAN8WTH7"/>
<evidence type="ECO:0008006" key="4">
    <source>
        <dbReference type="Google" id="ProtNLM"/>
    </source>
</evidence>
<sequence length="372" mass="43507">MRNGHRTTIKYTSLIILIVALFRFWVSHVNVPLKCYSDEEGNKGIEYGPTALELQSEHVLLNFISKRTLHEPLFIIVLADSGRVGSSLLAELLSSDTNTILFFEPLFKLNKSPKLENGTFVSQFLEKVLNCTYDDKFEKWFKYHVLFRRFYHPVVKDCQKTKNETDCVKHVDFRGLCKASTVRIIKVIRSPLMSVEKLLNRQDLNLRILHLQRDPRAALSSINKIGWKARPQKICTQMLANTLAFEAFVQKHPSKLHKVRYEDLCQYPRDTVSKIYSFLWNNSTIPEPVVNYIASHMETEKNVKGPMSRTKDSKNEAQAWRREIKDTLFMDAEKEFTCRMSIERYGHRVFWSVVDLRNPKIPIALYEDEERN</sequence>
<dbReference type="Gene3D" id="3.40.50.300">
    <property type="entry name" value="P-loop containing nucleotide triphosphate hydrolases"/>
    <property type="match status" value="1"/>
</dbReference>
<dbReference type="Pfam" id="PF13469">
    <property type="entry name" value="Sulfotransfer_3"/>
    <property type="match status" value="1"/>
</dbReference>
<keyword evidence="1" id="KW-1133">Transmembrane helix</keyword>
<dbReference type="SUPFAM" id="SSF52540">
    <property type="entry name" value="P-loop containing nucleoside triphosphate hydrolases"/>
    <property type="match status" value="1"/>
</dbReference>
<keyword evidence="1" id="KW-0472">Membrane</keyword>
<protein>
    <recommendedName>
        <fullName evidence="4">Sulfotransferase</fullName>
    </recommendedName>
</protein>
<accession>A0AAN8WTH7</accession>
<evidence type="ECO:0000256" key="1">
    <source>
        <dbReference type="SAM" id="Phobius"/>
    </source>
</evidence>
<name>A0AAN8WTH7_HALRR</name>
<comment type="caution">
    <text evidence="2">The sequence shown here is derived from an EMBL/GenBank/DDBJ whole genome shotgun (WGS) entry which is preliminary data.</text>
</comment>
<dbReference type="InterPro" id="IPR051135">
    <property type="entry name" value="Gal/GlcNAc/GalNAc_ST"/>
</dbReference>
<dbReference type="GO" id="GO:0006044">
    <property type="term" value="P:N-acetylglucosamine metabolic process"/>
    <property type="evidence" value="ECO:0007669"/>
    <property type="project" value="TreeGrafter"/>
</dbReference>
<keyword evidence="3" id="KW-1185">Reference proteome</keyword>
<dbReference type="GO" id="GO:0006790">
    <property type="term" value="P:sulfur compound metabolic process"/>
    <property type="evidence" value="ECO:0007669"/>
    <property type="project" value="TreeGrafter"/>
</dbReference>
<evidence type="ECO:0000313" key="2">
    <source>
        <dbReference type="EMBL" id="KAK7072016.1"/>
    </source>
</evidence>
<dbReference type="EMBL" id="JAXCGZ010013744">
    <property type="protein sequence ID" value="KAK7072016.1"/>
    <property type="molecule type" value="Genomic_DNA"/>
</dbReference>
<keyword evidence="1" id="KW-0812">Transmembrane</keyword>
<feature type="transmembrane region" description="Helical" evidence="1">
    <location>
        <begin position="7"/>
        <end position="26"/>
    </location>
</feature>
<evidence type="ECO:0000313" key="3">
    <source>
        <dbReference type="Proteomes" id="UP001381693"/>
    </source>
</evidence>
<dbReference type="GO" id="GO:0001517">
    <property type="term" value="F:N-acetylglucosamine 6-O-sulfotransferase activity"/>
    <property type="evidence" value="ECO:0007669"/>
    <property type="project" value="TreeGrafter"/>
</dbReference>
<dbReference type="PANTHER" id="PTHR10704:SF44">
    <property type="entry name" value="LD35051P-RELATED"/>
    <property type="match status" value="1"/>
</dbReference>
<dbReference type="Proteomes" id="UP001381693">
    <property type="component" value="Unassembled WGS sequence"/>
</dbReference>
<proteinExistence type="predicted"/>
<dbReference type="PANTHER" id="PTHR10704">
    <property type="entry name" value="CARBOHYDRATE SULFOTRANSFERASE"/>
    <property type="match status" value="1"/>
</dbReference>
<organism evidence="2 3">
    <name type="scientific">Halocaridina rubra</name>
    <name type="common">Hawaiian red shrimp</name>
    <dbReference type="NCBI Taxonomy" id="373956"/>
    <lineage>
        <taxon>Eukaryota</taxon>
        <taxon>Metazoa</taxon>
        <taxon>Ecdysozoa</taxon>
        <taxon>Arthropoda</taxon>
        <taxon>Crustacea</taxon>
        <taxon>Multicrustacea</taxon>
        <taxon>Malacostraca</taxon>
        <taxon>Eumalacostraca</taxon>
        <taxon>Eucarida</taxon>
        <taxon>Decapoda</taxon>
        <taxon>Pleocyemata</taxon>
        <taxon>Caridea</taxon>
        <taxon>Atyoidea</taxon>
        <taxon>Atyidae</taxon>
        <taxon>Halocaridina</taxon>
    </lineage>
</organism>
<reference evidence="2 3" key="1">
    <citation type="submission" date="2023-11" db="EMBL/GenBank/DDBJ databases">
        <title>Halocaridina rubra genome assembly.</title>
        <authorList>
            <person name="Smith C."/>
        </authorList>
    </citation>
    <scope>NUCLEOTIDE SEQUENCE [LARGE SCALE GENOMIC DNA]</scope>
    <source>
        <strain evidence="2">EP-1</strain>
        <tissue evidence="2">Whole</tissue>
    </source>
</reference>